<dbReference type="GO" id="GO:0019867">
    <property type="term" value="C:outer membrane"/>
    <property type="evidence" value="ECO:0007669"/>
    <property type="project" value="InterPro"/>
</dbReference>
<gene>
    <name evidence="1" type="ORF">MCNOR_2422</name>
</gene>
<dbReference type="RefSeq" id="WP_017364220.1">
    <property type="nucleotide sequence ID" value="NZ_OX458332.1"/>
</dbReference>
<dbReference type="AlphaFoldDB" id="A0AA35UW66"/>
<protein>
    <submittedName>
        <fullName evidence="1">Outer membrane lipoprotein</fullName>
    </submittedName>
</protein>
<dbReference type="EMBL" id="OX458332">
    <property type="protein sequence ID" value="CAI8847052.1"/>
    <property type="molecule type" value="Genomic_DNA"/>
</dbReference>
<proteinExistence type="predicted"/>
<keyword evidence="1" id="KW-0449">Lipoprotein</keyword>
<dbReference type="Pfam" id="PF03843">
    <property type="entry name" value="Slp"/>
    <property type="match status" value="1"/>
</dbReference>
<dbReference type="PROSITE" id="PS51257">
    <property type="entry name" value="PROKAR_LIPOPROTEIN"/>
    <property type="match status" value="1"/>
</dbReference>
<dbReference type="InterPro" id="IPR004658">
    <property type="entry name" value="OMP_Slp"/>
</dbReference>
<dbReference type="PANTHER" id="PTHR37530:SF1">
    <property type="entry name" value="OUTER MEMBRANE PROTEIN SLP"/>
    <property type="match status" value="1"/>
</dbReference>
<dbReference type="Proteomes" id="UP001158598">
    <property type="component" value="Chromosome"/>
</dbReference>
<reference evidence="1" key="1">
    <citation type="submission" date="2023-03" db="EMBL/GenBank/DDBJ databases">
        <authorList>
            <person name="Pearce D."/>
        </authorList>
    </citation>
    <scope>NUCLEOTIDE SEQUENCE</scope>
    <source>
        <strain evidence="1">Mc</strain>
    </source>
</reference>
<dbReference type="PIRSF" id="PIRSF004982">
    <property type="entry name" value="SlP"/>
    <property type="match status" value="1"/>
</dbReference>
<organism evidence="1 2">
    <name type="scientific">Methylococcus capsulatus</name>
    <dbReference type="NCBI Taxonomy" id="414"/>
    <lineage>
        <taxon>Bacteria</taxon>
        <taxon>Pseudomonadati</taxon>
        <taxon>Pseudomonadota</taxon>
        <taxon>Gammaproteobacteria</taxon>
        <taxon>Methylococcales</taxon>
        <taxon>Methylococcaceae</taxon>
        <taxon>Methylococcus</taxon>
    </lineage>
</organism>
<evidence type="ECO:0000313" key="1">
    <source>
        <dbReference type="EMBL" id="CAI8847052.1"/>
    </source>
</evidence>
<evidence type="ECO:0000313" key="2">
    <source>
        <dbReference type="Proteomes" id="UP001158598"/>
    </source>
</evidence>
<name>A0AA35UW66_METCP</name>
<sequence>MMQRLECRPLFRAGAGWGLALFVGLASGCASSPVPESLRRQAALQPSSFVELKSHAAAYRDRMVILGGDIVQTRHLGKTSEIEVVQKALDSADRPEQSDSSGGRFLAECPYFVDPTIYEKDRELTVAGKVLGERSQKLDEAEYNYLVVGCDYLYLWPQRQPVGYYPYPYGWYGWYGWGWPYYYYPYPFYYPYYPGPAHAHGKHR</sequence>
<accession>A0AA35UW66</accession>
<dbReference type="PANTHER" id="PTHR37530">
    <property type="entry name" value="OUTER MEMBRANE PROTEIN SLP"/>
    <property type="match status" value="1"/>
</dbReference>